<evidence type="ECO:0000313" key="14">
    <source>
        <dbReference type="Ensembl" id="ENSPKIP00000011601.1"/>
    </source>
</evidence>
<feature type="region of interest" description="Disordered" evidence="11">
    <location>
        <begin position="2598"/>
        <end position="2649"/>
    </location>
</feature>
<evidence type="ECO:0000256" key="3">
    <source>
        <dbReference type="ARBA" id="ARBA00022692"/>
    </source>
</evidence>
<organism evidence="14 15">
    <name type="scientific">Paramormyrops kingsleyae</name>
    <dbReference type="NCBI Taxonomy" id="1676925"/>
    <lineage>
        <taxon>Eukaryota</taxon>
        <taxon>Metazoa</taxon>
        <taxon>Chordata</taxon>
        <taxon>Craniata</taxon>
        <taxon>Vertebrata</taxon>
        <taxon>Euteleostomi</taxon>
        <taxon>Actinopterygii</taxon>
        <taxon>Neopterygii</taxon>
        <taxon>Teleostei</taxon>
        <taxon>Osteoglossocephala</taxon>
        <taxon>Osteoglossomorpha</taxon>
        <taxon>Osteoglossiformes</taxon>
        <taxon>Mormyridae</taxon>
        <taxon>Paramormyrops</taxon>
    </lineage>
</organism>
<feature type="transmembrane region" description="Helical" evidence="12">
    <location>
        <begin position="2669"/>
        <end position="2690"/>
    </location>
</feature>
<keyword evidence="15" id="KW-1185">Reference proteome</keyword>
<dbReference type="STRING" id="1676925.ENSPKIP00000011601"/>
<dbReference type="GO" id="GO:0005640">
    <property type="term" value="C:nuclear outer membrane"/>
    <property type="evidence" value="ECO:0007669"/>
    <property type="project" value="UniProtKB-SubCell"/>
</dbReference>
<dbReference type="InterPro" id="IPR002017">
    <property type="entry name" value="Spectrin_repeat"/>
</dbReference>
<evidence type="ECO:0000256" key="7">
    <source>
        <dbReference type="ARBA" id="ARBA00023242"/>
    </source>
</evidence>
<evidence type="ECO:0000256" key="2">
    <source>
        <dbReference type="ARBA" id="ARBA00022553"/>
    </source>
</evidence>
<feature type="topological domain" description="Cytoplasmic" evidence="9">
    <location>
        <begin position="1"/>
        <end position="2671"/>
    </location>
</feature>
<evidence type="ECO:0000256" key="1">
    <source>
        <dbReference type="ARBA" id="ARBA00008619"/>
    </source>
</evidence>
<dbReference type="InterPro" id="IPR056887">
    <property type="entry name" value="SYNE1/2_dom"/>
</dbReference>
<feature type="coiled-coil region" evidence="10">
    <location>
        <begin position="447"/>
        <end position="474"/>
    </location>
</feature>
<dbReference type="Pfam" id="PF10541">
    <property type="entry name" value="KASH"/>
    <property type="match status" value="1"/>
</dbReference>
<evidence type="ECO:0000256" key="9">
    <source>
        <dbReference type="PROSITE-ProRule" id="PRU00385"/>
    </source>
</evidence>
<dbReference type="PANTHER" id="PTHR14514:SF3">
    <property type="entry name" value="NESPRIN-1"/>
    <property type="match status" value="1"/>
</dbReference>
<keyword evidence="6 9" id="KW-0472">Membrane</keyword>
<feature type="coiled-coil region" evidence="10">
    <location>
        <begin position="1617"/>
        <end position="1651"/>
    </location>
</feature>
<keyword evidence="5 12" id="KW-1133">Transmembrane helix</keyword>
<feature type="coiled-coil region" evidence="10">
    <location>
        <begin position="975"/>
        <end position="1002"/>
    </location>
</feature>
<dbReference type="GeneTree" id="ENSGT00940000154481"/>
<feature type="compositionally biased region" description="Low complexity" evidence="11">
    <location>
        <begin position="2160"/>
        <end position="2177"/>
    </location>
</feature>
<dbReference type="FunFam" id="1.20.58.60:FF:000119">
    <property type="entry name" value="nesprin-1 isoform X2"/>
    <property type="match status" value="1"/>
</dbReference>
<keyword evidence="2" id="KW-0597">Phosphoprotein</keyword>
<dbReference type="Proteomes" id="UP000261540">
    <property type="component" value="Unplaced"/>
</dbReference>
<name>A0A3B3R1M7_9TELE</name>
<dbReference type="Pfam" id="PF00435">
    <property type="entry name" value="Spectrin"/>
    <property type="match status" value="6"/>
</dbReference>
<comment type="similarity">
    <text evidence="1">Belongs to the nesprin family.</text>
</comment>
<feature type="compositionally biased region" description="Basic residues" evidence="11">
    <location>
        <begin position="2618"/>
        <end position="2630"/>
    </location>
</feature>
<proteinExistence type="inferred from homology"/>
<feature type="compositionally biased region" description="Polar residues" evidence="11">
    <location>
        <begin position="2605"/>
        <end position="2617"/>
    </location>
</feature>
<feature type="domain" description="KASH" evidence="13">
    <location>
        <begin position="2663"/>
        <end position="2712"/>
    </location>
</feature>
<evidence type="ECO:0000256" key="12">
    <source>
        <dbReference type="SAM" id="Phobius"/>
    </source>
</evidence>
<dbReference type="InterPro" id="IPR018159">
    <property type="entry name" value="Spectrin/alpha-actinin"/>
</dbReference>
<dbReference type="Pfam" id="PF25035">
    <property type="entry name" value="SYNE1"/>
    <property type="match status" value="1"/>
</dbReference>
<dbReference type="Ensembl" id="ENSPKIT00000023547.1">
    <property type="protein sequence ID" value="ENSPKIP00000011601.1"/>
    <property type="gene ID" value="ENSPKIG00000018556.1"/>
</dbReference>
<dbReference type="FunFam" id="1.20.58.60:FF:000126">
    <property type="entry name" value="Spectrin repeat containing, nuclear envelope 1a"/>
    <property type="match status" value="1"/>
</dbReference>
<reference evidence="14" key="2">
    <citation type="submission" date="2025-09" db="UniProtKB">
        <authorList>
            <consortium name="Ensembl"/>
        </authorList>
    </citation>
    <scope>IDENTIFICATION</scope>
</reference>
<comment type="subcellular location">
    <subcellularLocation>
        <location evidence="8">Nucleus outer membrane</location>
        <topology evidence="8">Single-pass type IV membrane protein</topology>
    </subcellularLocation>
</comment>
<keyword evidence="4" id="KW-0677">Repeat</keyword>
<reference evidence="14" key="1">
    <citation type="submission" date="2025-08" db="UniProtKB">
        <authorList>
            <consortium name="Ensembl"/>
        </authorList>
    </citation>
    <scope>IDENTIFICATION</scope>
</reference>
<dbReference type="PROSITE" id="PS51049">
    <property type="entry name" value="KASH"/>
    <property type="match status" value="1"/>
</dbReference>
<dbReference type="FunFam" id="1.20.58.60:FF:000112">
    <property type="entry name" value="nesprin-1 isoform X4"/>
    <property type="match status" value="1"/>
</dbReference>
<keyword evidence="10" id="KW-0175">Coiled coil</keyword>
<dbReference type="Gene3D" id="1.20.58.60">
    <property type="match status" value="11"/>
</dbReference>
<keyword evidence="3 9" id="KW-0812">Transmembrane</keyword>
<dbReference type="SMART" id="SM00150">
    <property type="entry name" value="SPEC"/>
    <property type="match status" value="17"/>
</dbReference>
<keyword evidence="7" id="KW-0539">Nucleus</keyword>
<evidence type="ECO:0000259" key="13">
    <source>
        <dbReference type="PROSITE" id="PS51049"/>
    </source>
</evidence>
<feature type="region of interest" description="Disordered" evidence="11">
    <location>
        <begin position="2145"/>
        <end position="2195"/>
    </location>
</feature>
<dbReference type="PANTHER" id="PTHR14514">
    <property type="entry name" value="PKA ANCHORING PROTEIN"/>
    <property type="match status" value="1"/>
</dbReference>
<dbReference type="SMART" id="SM01249">
    <property type="entry name" value="KASH"/>
    <property type="match status" value="1"/>
</dbReference>
<evidence type="ECO:0000256" key="8">
    <source>
        <dbReference type="ARBA" id="ARBA00046312"/>
    </source>
</evidence>
<dbReference type="InterPro" id="IPR012315">
    <property type="entry name" value="KASH"/>
</dbReference>
<evidence type="ECO:0000256" key="10">
    <source>
        <dbReference type="SAM" id="Coils"/>
    </source>
</evidence>
<feature type="topological domain" description="Perinuclear space" evidence="9">
    <location>
        <begin position="2693"/>
        <end position="2712"/>
    </location>
</feature>
<feature type="coiled-coil region" evidence="10">
    <location>
        <begin position="2400"/>
        <end position="2455"/>
    </location>
</feature>
<evidence type="ECO:0000256" key="6">
    <source>
        <dbReference type="ARBA" id="ARBA00023136"/>
    </source>
</evidence>
<evidence type="ECO:0000256" key="5">
    <source>
        <dbReference type="ARBA" id="ARBA00022989"/>
    </source>
</evidence>
<sequence>MESVEARLCEAVEAHLSPKRQMEEHKTQMSTILSLQAEIEGLQAGFRDALGTDAVDELAAQSSLSVLAERLTTIRTKASGKQKLLEERLSDQLEEQRRLQALQCCLSDVGELDQWLRSTRVAFTSGPQPEPGTLTTLLVYHQGALLQIEEKKASLGELSVRSETLLQERGGQTGAGEEAQELAVSLQTLNANLLELQGLLQDKQDVIKVITGCIIQYFKPLFPNPVLGDPQKIHVFAPSCLSILSMMEMVGLEMDLEGERQVSVDLMRQKWESLSKHFSTKLQLLQKTLRQDHKEPPASVANHDHPVEQQLYSAVSVTCSWLDGVESSLFSSPVLLSEDAETQLFNQEALELDLNEITEKVGSCVQLVVSSKGQSDESQELMEETLDSLMVRLKTLDSVVVQRCDDMRTRLQELTAYQTELKLLFKALTEHKYQILHELAEVLDQPASRQVEVIAQAEENLREFEQKITELKSRGDRLQPNQFSSQELLKLQDAYEELVLIVGSRRSGLNQNLALKGQYEQALQDLTDLVDTAQDKMAADQKIIANSVEEVESLLDKHKEFFRGLESHMILTETFFRKISSFVLPAEKQVLEDTLASSQGLLKRAHKRGVELEYVLETWSHLEKDYQGLHQQLEAVECRIPAACLVEETEERLAERIELYQCLKATLTEHQHRLCQVLEDGKRLLLSVCCLNLEVKLTQLGEHWLSHSTKVNKELNHLDAVLKHCVRYRSESSELNQWLRSALERLEFWASQSASVPQDLKDHLPAFLEFSKEVEAKSSLKTSVLNEGGQLLRLKKTDITGLRAELVQVEAQWAELLTRIPVVQEKLHQLQMEKLASQHTIMELMGWITLMERVIQEDDEKIVVIYDWMIVNCIKIDVNCKQLTVDFVNQSVLQTGSQDVEHKRGDRTDFAEKLGTMNHRWQILQGHISEKIELLEALHASWLEYEGTVENLKTWFAAQEERLKKKHIIEDLASVQNALKDCQEMEEIVKEKEKELENIEEKGCALIHKKNEEVCSVVMDTLQGLNHSWANLDHLIGQLKLSLKSVLEQWNVYKTASEEINSYLMEGKYSVSRFRLLTGSLEAVSVQVENLQNLQAELERREGILTRFGAVTHQLLKECQPSVANTLNSALKDVNARWTELQGEITEQLNISKGLLLLWRRYQELYEQSADSVQRLEESADRLLTPATSKDVADEEVSGWIQDCNELLQAQKTVQGSLQVLHELGEQLKQQVDNSATAAIQSDRLSLTQRLAAMEQGLSRQQAVLKAGVQDYKSFSHQLDSLESWIAEAEAVLKEADPNRTPEISTVQDRMEELKGQMLKFSSMAPDLERLSELGYRLPLNDKEIKRMQTLNRSWSISSVQTTERFSKLQAFLLQHQTFLEKCETWMEFLVQTEEKLAVEISGNYQSLVEQQRAHELFQAEMFSRQQVLHSIISDGQQLLEQGQVDDRDEFNLKLALLSNQWQGVVRRAQQRRGIIDSLIRQWQCYRDMAEKLRKWLLEAARQAEVPREGSPVPLQQARLAVSLQMKEKVLQRQQGSYILTVEAGRQLLLSADSGAEVALQAELTEIQERWRRTSSRLEEQKKELAALLKDWDVCERGIGGSLEKLRTFKRNLSKPLPSLHEELRSEQSRCKDLENTLNGWKEDMAQLTELRESLSSYISADDLSVLQERIELLQRQWGEVCYQLSMRRQQVSEKLNEWAVFSKKNRELCDWLTQMESKVSQTGDISIEEMTEKLRKDYQEEIAAAGENKLHLLQMGERLAALSPEGKASEITTKLRRICDRWQNLLDLIGARVKKLRETLVAVQQLDKNMNSLRCWLAHMETELAHPIVYDACTSTEIQKKLDHQQELQRDVEKHSTGVASVLNLCEVLLHDCDACATEAECESIQQATRNLDRRWRGICATSMERRLRIEETGRLWQKFLEDFARFESWLKASEKTAALPNSSGVLYTAAKEELLKYETFQRHIHENLAQLELINKQYRRLARENRTDSSCRLRELVHEGNRRWDELQKRVASILRRLRHFISQREEFEAARDGILVWLTEMDLQLTNVEHFSECDTQAKIKQLRAFQQEISMNTGKTERIFRQGEALIEKSEPLDATVIEEELEELQRYCQEVFGRVERYYRKLIHLPLLADDHDISDRELDLDDGGDLSSQPWTDSMLSPVPSSSRSASIPVPLRAERSGQDTPASVDSIPLEWDHDYDLSRSLEAAGTQAPASEPGVQLPEEDFGLLGAASGLSSQFPLSFCQKTCEAGSLETHIRKLDKALDTSRFHLQQTENIIRSRTPTGPELDTMYMGYMRLLGECRSSIDTVKRVGFELKEEGDKHSGLFNPNSAETQTSGVIERWEVIQAQALNKELRMKQNLQQWQQFKSDVGNVWAWLSRAAEELEQLRGLDVGTDIDTIEQRIKKFKELHKALDQRKAIILSINLCSAEFLQSDTDEALELRGQLKEMNDRWDQLGASLEEWRGLLQDALMQCQDFHEMSHGLLLWLENIDRRRNEIVPIDYSQDVEVLHEHHRNLMQIRRELLDSQLKVASLQYMSRHLLVNSEGRDCLEAKEKVHVIGNRLKLILKEVNRDIRGLERTLDITSSQQDLSSWSSADELDTSGSLSPVSGRSTPSRRRSVMCRRHYQPCTPPPNPPSRSSAGSASSHSEAMLVPLPRRQAFLRRVLWAALPLQLLLLLLLGAACLLPAAPHSCSFSNGYASSLHSVLY</sequence>
<dbReference type="FunFam" id="1.20.58.60:FF:000233">
    <property type="entry name" value="nesprin-1 isoform X9"/>
    <property type="match status" value="1"/>
</dbReference>
<evidence type="ECO:0000256" key="4">
    <source>
        <dbReference type="ARBA" id="ARBA00022737"/>
    </source>
</evidence>
<evidence type="ECO:0000313" key="15">
    <source>
        <dbReference type="Proteomes" id="UP000261540"/>
    </source>
</evidence>
<evidence type="ECO:0000256" key="11">
    <source>
        <dbReference type="SAM" id="MobiDB-lite"/>
    </source>
</evidence>
<dbReference type="FunFam" id="1.20.58.60:FF:000073">
    <property type="entry name" value="Nesprin-1 isoform 1"/>
    <property type="match status" value="1"/>
</dbReference>
<dbReference type="SUPFAM" id="SSF46966">
    <property type="entry name" value="Spectrin repeat"/>
    <property type="match status" value="14"/>
</dbReference>
<protein>
    <recommendedName>
        <fullName evidence="13">KASH domain-containing protein</fullName>
    </recommendedName>
</protein>
<accession>A0A3B3R1M7</accession>
<dbReference type="CDD" id="cd00176">
    <property type="entry name" value="SPEC"/>
    <property type="match status" value="5"/>
</dbReference>